<dbReference type="Pfam" id="PF00144">
    <property type="entry name" value="Beta-lactamase"/>
    <property type="match status" value="1"/>
</dbReference>
<dbReference type="Gene3D" id="3.40.710.10">
    <property type="entry name" value="DD-peptidase/beta-lactamase superfamily"/>
    <property type="match status" value="1"/>
</dbReference>
<dbReference type="STRING" id="1245748.A0A421DDB3"/>
<keyword evidence="2" id="KW-0732">Signal</keyword>
<reference evidence="4 5" key="1">
    <citation type="submission" date="2018-08" db="EMBL/GenBank/DDBJ databases">
        <title>Draft genome sequences of two Aspergillus turcosus clinical strains isolated from bronchoalveolar lavage fluid: one azole-susceptible and the other azole-resistant.</title>
        <authorList>
            <person name="Parent-Michaud M."/>
            <person name="Dufresne P.J."/>
            <person name="Fournier E."/>
            <person name="Martineau C."/>
            <person name="Moreira S."/>
            <person name="Perkins V."/>
            <person name="De Repentigny L."/>
            <person name="Dufresne S.F."/>
        </authorList>
    </citation>
    <scope>NUCLEOTIDE SEQUENCE [LARGE SCALE GENOMIC DNA]</scope>
    <source>
        <strain evidence="4">HMR AF 1038</strain>
    </source>
</reference>
<sequence length="437" mass="48207">MHLSSSFVLAILGTVPSHAFPHTGGQDTLRFGTPESVGLLSTPLRQMVTNISNYENPAYYGRYSNYSIHPIEPAVAVVVGHKHTVVSLFASGKMLKYADANGTELPPSQQLPAHTNTIYDMASLTKLYTTIAALREIDAGRLSISRTVASYMPAFAANGKENITIEMLMTHTSGFAPDPNPPLYYPIYKTVAQRIEAILNQGLENTPGTKYLYSDLNFMSLGLLLEHITGRRLDDLIYDYTRPLGMHDTFFNRGNIEGPAFPPYPRMAAEEYQIEVLGPLEPQRPQPVRGTVHDENAWSLDGVSGHAGLFSTVQDTAIFCQMILNNGTYGGVRILSPEAVDLIFHNFNTAFPGDEHGLGFELDQYYTAGPMASLQTASHTGFTGTTLVIDRPSNTFFLLFANRVHPSRYWSSNNIAREALGYWVAKSLGRDVSFPEL</sequence>
<gene>
    <name evidence="4" type="ORF">CFD26_106103</name>
</gene>
<dbReference type="InterPro" id="IPR001466">
    <property type="entry name" value="Beta-lactam-related"/>
</dbReference>
<keyword evidence="1" id="KW-0378">Hydrolase</keyword>
<dbReference type="EMBL" id="NIDN02000020">
    <property type="protein sequence ID" value="RLM00077.1"/>
    <property type="molecule type" value="Genomic_DNA"/>
</dbReference>
<dbReference type="PANTHER" id="PTHR43283:SF11">
    <property type="entry name" value="BETA-LACTAMASE-RELATED DOMAIN-CONTAINING PROTEIN"/>
    <property type="match status" value="1"/>
</dbReference>
<accession>A0A421DDB3</accession>
<dbReference type="InterPro" id="IPR050789">
    <property type="entry name" value="Diverse_Enzym_Activities"/>
</dbReference>
<comment type="caution">
    <text evidence="4">The sequence shown here is derived from an EMBL/GenBank/DDBJ whole genome shotgun (WGS) entry which is preliminary data.</text>
</comment>
<evidence type="ECO:0000256" key="2">
    <source>
        <dbReference type="SAM" id="SignalP"/>
    </source>
</evidence>
<dbReference type="PANTHER" id="PTHR43283">
    <property type="entry name" value="BETA-LACTAMASE-RELATED"/>
    <property type="match status" value="1"/>
</dbReference>
<name>A0A421DDB3_9EURO</name>
<dbReference type="Proteomes" id="UP000215289">
    <property type="component" value="Unassembled WGS sequence"/>
</dbReference>
<evidence type="ECO:0000259" key="3">
    <source>
        <dbReference type="Pfam" id="PF00144"/>
    </source>
</evidence>
<feature type="signal peptide" evidence="2">
    <location>
        <begin position="1"/>
        <end position="19"/>
    </location>
</feature>
<dbReference type="GO" id="GO:0016787">
    <property type="term" value="F:hydrolase activity"/>
    <property type="evidence" value="ECO:0007669"/>
    <property type="project" value="UniProtKB-KW"/>
</dbReference>
<organism evidence="4 5">
    <name type="scientific">Aspergillus turcosus</name>
    <dbReference type="NCBI Taxonomy" id="1245748"/>
    <lineage>
        <taxon>Eukaryota</taxon>
        <taxon>Fungi</taxon>
        <taxon>Dikarya</taxon>
        <taxon>Ascomycota</taxon>
        <taxon>Pezizomycotina</taxon>
        <taxon>Eurotiomycetes</taxon>
        <taxon>Eurotiomycetidae</taxon>
        <taxon>Eurotiales</taxon>
        <taxon>Aspergillaceae</taxon>
        <taxon>Aspergillus</taxon>
        <taxon>Aspergillus subgen. Fumigati</taxon>
    </lineage>
</organism>
<dbReference type="OrthoDB" id="5946976at2759"/>
<evidence type="ECO:0000256" key="1">
    <source>
        <dbReference type="ARBA" id="ARBA00022801"/>
    </source>
</evidence>
<dbReference type="SUPFAM" id="SSF56601">
    <property type="entry name" value="beta-lactamase/transpeptidase-like"/>
    <property type="match status" value="1"/>
</dbReference>
<keyword evidence="5" id="KW-1185">Reference proteome</keyword>
<feature type="domain" description="Beta-lactamase-related" evidence="3">
    <location>
        <begin position="75"/>
        <end position="417"/>
    </location>
</feature>
<proteinExistence type="predicted"/>
<evidence type="ECO:0000313" key="5">
    <source>
        <dbReference type="Proteomes" id="UP000215289"/>
    </source>
</evidence>
<feature type="chain" id="PRO_5019394064" description="Beta-lactamase-related domain-containing protein" evidence="2">
    <location>
        <begin position="20"/>
        <end position="437"/>
    </location>
</feature>
<evidence type="ECO:0000313" key="4">
    <source>
        <dbReference type="EMBL" id="RLM00077.1"/>
    </source>
</evidence>
<dbReference type="InterPro" id="IPR012338">
    <property type="entry name" value="Beta-lactam/transpept-like"/>
</dbReference>
<protein>
    <recommendedName>
        <fullName evidence="3">Beta-lactamase-related domain-containing protein</fullName>
    </recommendedName>
</protein>
<dbReference type="AlphaFoldDB" id="A0A421DDB3"/>